<evidence type="ECO:0000313" key="1">
    <source>
        <dbReference type="EMBL" id="KAK3925932.1"/>
    </source>
</evidence>
<protein>
    <submittedName>
        <fullName evidence="1">A disintegrin and metalloproteinase with thrombospondin motifs adt-1</fullName>
    </submittedName>
</protein>
<dbReference type="Proteomes" id="UP001219518">
    <property type="component" value="Unassembled WGS sequence"/>
</dbReference>
<reference evidence="1" key="1">
    <citation type="submission" date="2021-07" db="EMBL/GenBank/DDBJ databases">
        <authorList>
            <person name="Catto M.A."/>
            <person name="Jacobson A."/>
            <person name="Kennedy G."/>
            <person name="Labadie P."/>
            <person name="Hunt B.G."/>
            <person name="Srinivasan R."/>
        </authorList>
    </citation>
    <scope>NUCLEOTIDE SEQUENCE</scope>
    <source>
        <strain evidence="1">PL_HMW_Pooled</strain>
        <tissue evidence="1">Head</tissue>
    </source>
</reference>
<keyword evidence="2" id="KW-1185">Reference proteome</keyword>
<organism evidence="1 2">
    <name type="scientific">Frankliniella fusca</name>
    <dbReference type="NCBI Taxonomy" id="407009"/>
    <lineage>
        <taxon>Eukaryota</taxon>
        <taxon>Metazoa</taxon>
        <taxon>Ecdysozoa</taxon>
        <taxon>Arthropoda</taxon>
        <taxon>Hexapoda</taxon>
        <taxon>Insecta</taxon>
        <taxon>Pterygota</taxon>
        <taxon>Neoptera</taxon>
        <taxon>Paraneoptera</taxon>
        <taxon>Thysanoptera</taxon>
        <taxon>Terebrantia</taxon>
        <taxon>Thripoidea</taxon>
        <taxon>Thripidae</taxon>
        <taxon>Frankliniella</taxon>
    </lineage>
</organism>
<reference evidence="1" key="2">
    <citation type="journal article" date="2023" name="BMC Genomics">
        <title>Pest status, molecular evolution, and epigenetic factors derived from the genome assembly of Frankliniella fusca, a thysanopteran phytovirus vector.</title>
        <authorList>
            <person name="Catto M.A."/>
            <person name="Labadie P.E."/>
            <person name="Jacobson A.L."/>
            <person name="Kennedy G.G."/>
            <person name="Srinivasan R."/>
            <person name="Hunt B.G."/>
        </authorList>
    </citation>
    <scope>NUCLEOTIDE SEQUENCE</scope>
    <source>
        <strain evidence="1">PL_HMW_Pooled</strain>
    </source>
</reference>
<sequence>MLTDVVKRCTRAGDGLSSPTISSRARAKAISGVISWVVKFWRHSVHRSVAAINLLQMVMQVKETPCLATMPGGVGKGESSLSSPRLKVGFACSGLSSTSASKRSAKVAMKVAPSS</sequence>
<keyword evidence="1" id="KW-0645">Protease</keyword>
<dbReference type="GO" id="GO:0008237">
    <property type="term" value="F:metallopeptidase activity"/>
    <property type="evidence" value="ECO:0007669"/>
    <property type="project" value="UniProtKB-KW"/>
</dbReference>
<keyword evidence="1" id="KW-0378">Hydrolase</keyword>
<name>A0AAE1HR71_9NEOP</name>
<evidence type="ECO:0000313" key="2">
    <source>
        <dbReference type="Proteomes" id="UP001219518"/>
    </source>
</evidence>
<gene>
    <name evidence="1" type="ORF">KUF71_014181</name>
</gene>
<keyword evidence="1" id="KW-0482">Metalloprotease</keyword>
<accession>A0AAE1HR71</accession>
<comment type="caution">
    <text evidence="1">The sequence shown here is derived from an EMBL/GenBank/DDBJ whole genome shotgun (WGS) entry which is preliminary data.</text>
</comment>
<dbReference type="AlphaFoldDB" id="A0AAE1HR71"/>
<dbReference type="EMBL" id="JAHWGI010001242">
    <property type="protein sequence ID" value="KAK3925932.1"/>
    <property type="molecule type" value="Genomic_DNA"/>
</dbReference>
<proteinExistence type="predicted"/>